<feature type="transmembrane region" description="Helical" evidence="1">
    <location>
        <begin position="225"/>
        <end position="250"/>
    </location>
</feature>
<feature type="transmembrane region" description="Helical" evidence="1">
    <location>
        <begin position="29"/>
        <end position="49"/>
    </location>
</feature>
<feature type="transmembrane region" description="Helical" evidence="1">
    <location>
        <begin position="270"/>
        <end position="289"/>
    </location>
</feature>
<accession>A0A8H4QGL2</accession>
<dbReference type="EMBL" id="JAACJL010000058">
    <property type="protein sequence ID" value="KAF4610637.1"/>
    <property type="molecule type" value="Genomic_DNA"/>
</dbReference>
<feature type="transmembrane region" description="Helical" evidence="1">
    <location>
        <begin position="147"/>
        <end position="167"/>
    </location>
</feature>
<keyword evidence="3" id="KW-1185">Reference proteome</keyword>
<reference evidence="2 3" key="1">
    <citation type="submission" date="2019-12" db="EMBL/GenBank/DDBJ databases">
        <authorList>
            <person name="Floudas D."/>
            <person name="Bentzer J."/>
            <person name="Ahren D."/>
            <person name="Johansson T."/>
            <person name="Persson P."/>
            <person name="Tunlid A."/>
        </authorList>
    </citation>
    <scope>NUCLEOTIDE SEQUENCE [LARGE SCALE GENOMIC DNA]</scope>
    <source>
        <strain evidence="2 3">CBS 102.39</strain>
    </source>
</reference>
<feature type="transmembrane region" description="Helical" evidence="1">
    <location>
        <begin position="179"/>
        <end position="204"/>
    </location>
</feature>
<organism evidence="2 3">
    <name type="scientific">Agrocybe pediades</name>
    <dbReference type="NCBI Taxonomy" id="84607"/>
    <lineage>
        <taxon>Eukaryota</taxon>
        <taxon>Fungi</taxon>
        <taxon>Dikarya</taxon>
        <taxon>Basidiomycota</taxon>
        <taxon>Agaricomycotina</taxon>
        <taxon>Agaricomycetes</taxon>
        <taxon>Agaricomycetidae</taxon>
        <taxon>Agaricales</taxon>
        <taxon>Agaricineae</taxon>
        <taxon>Strophariaceae</taxon>
        <taxon>Agrocybe</taxon>
    </lineage>
</organism>
<keyword evidence="1" id="KW-1133">Transmembrane helix</keyword>
<keyword evidence="1" id="KW-0812">Transmembrane</keyword>
<proteinExistence type="predicted"/>
<evidence type="ECO:0000256" key="1">
    <source>
        <dbReference type="SAM" id="Phobius"/>
    </source>
</evidence>
<feature type="transmembrane region" description="Helical" evidence="1">
    <location>
        <begin position="118"/>
        <end position="135"/>
    </location>
</feature>
<gene>
    <name evidence="2" type="ORF">D9613_007330</name>
</gene>
<evidence type="ECO:0000313" key="2">
    <source>
        <dbReference type="EMBL" id="KAF4610637.1"/>
    </source>
</evidence>
<name>A0A8H4QGL2_9AGAR</name>
<dbReference type="AlphaFoldDB" id="A0A8H4QGL2"/>
<feature type="transmembrane region" description="Helical" evidence="1">
    <location>
        <begin position="61"/>
        <end position="81"/>
    </location>
</feature>
<keyword evidence="1" id="KW-0472">Membrane</keyword>
<dbReference type="Proteomes" id="UP000521872">
    <property type="component" value="Unassembled WGS sequence"/>
</dbReference>
<sequence length="357" mass="39399">MSSLDDTDMSGPSVSTQKVELAGYLNSNMLTMFLMGIYTIVYCWTFYTYLHSKLATHRKSILGVITVIYVSSVVPSVIFWYQTVMTFIINGDNMDDAFDFMYNSPSFLDTINDTCQDLVIILADGLLMWRCYLVWTGGSRYITWIPCVLWIVEGLLAIAIISAQITFELITYTDFSVVLVNALSAALFFTSALTSLVSSLLIAYRIYAVSQLTPGGASSKRRFMNVIDIVVQSSAIYTLSVLAIGIYNAIPFPASTSAEVAVDMVVDYVGSPALVLIGMMPTLMVMRVAMSSSGDDSTTTTTVLARSTAPRKPSTIHFKSWGADFRDSSWDSAVDSGKEELNDESRWENGILQLDRV</sequence>
<protein>
    <submittedName>
        <fullName evidence="2">Uncharacterized protein</fullName>
    </submittedName>
</protein>
<evidence type="ECO:0000313" key="3">
    <source>
        <dbReference type="Proteomes" id="UP000521872"/>
    </source>
</evidence>
<comment type="caution">
    <text evidence="2">The sequence shown here is derived from an EMBL/GenBank/DDBJ whole genome shotgun (WGS) entry which is preliminary data.</text>
</comment>